<name>A0AAW8DA80_9BURK</name>
<dbReference type="EMBL" id="JAUSRD010000020">
    <property type="protein sequence ID" value="MDP9896756.1"/>
    <property type="molecule type" value="Genomic_DNA"/>
</dbReference>
<organism evidence="1 2">
    <name type="scientific">Variovorax boronicumulans</name>
    <dbReference type="NCBI Taxonomy" id="436515"/>
    <lineage>
        <taxon>Bacteria</taxon>
        <taxon>Pseudomonadati</taxon>
        <taxon>Pseudomonadota</taxon>
        <taxon>Betaproteobacteria</taxon>
        <taxon>Burkholderiales</taxon>
        <taxon>Comamonadaceae</taxon>
        <taxon>Variovorax</taxon>
    </lineage>
</organism>
<protein>
    <submittedName>
        <fullName evidence="1">Uncharacterized protein</fullName>
    </submittedName>
</protein>
<dbReference type="Proteomes" id="UP001242045">
    <property type="component" value="Unassembled WGS sequence"/>
</dbReference>
<accession>A0AAW8DA80</accession>
<sequence>MNTELWPPLSVIRNAFETGHAAVPDAAAAGVATVAMPGTTSQATPQAASAAAPVLQDLLLPLTELARRREAVAQRGFTARWAPGRLLSVLHEGRLLGVLLDRCIHGDLWQGWMAAGEADWASAFDVLLEPDDEPFEPAFGLIQAWNVLTLEPSPQLCARVLGEVSATRLAAIRAVHDEWAEQKVLPIAPEPGHIALRTVGGVFSVLSGTPLGARDPRADYQALYRTVGLQLGSALTPSAKAAPAAPVPPRARPQERPEGGWWGSIRRWFGADGWMRPAFAVLALCVVVQNVGLLGGRGSEEDEVRFRNVPTAPAMASANLVVRWKDGVRVDEADRLLRTMSAEVVGGPGTNGVWRLRVDDPVGGLSMLAASPLVESAGPASERP</sequence>
<reference evidence="1" key="1">
    <citation type="submission" date="2023-07" db="EMBL/GenBank/DDBJ databases">
        <title>Sorghum-associated microbial communities from plants grown in Nebraska, USA.</title>
        <authorList>
            <person name="Schachtman D."/>
        </authorList>
    </citation>
    <scope>NUCLEOTIDE SEQUENCE</scope>
    <source>
        <strain evidence="1">DS3754</strain>
    </source>
</reference>
<dbReference type="AlphaFoldDB" id="A0AAW8DA80"/>
<gene>
    <name evidence="1" type="ORF">J2W31_005892</name>
</gene>
<dbReference type="RefSeq" id="WP_307686949.1">
    <property type="nucleotide sequence ID" value="NZ_JAUSRD010000020.1"/>
</dbReference>
<evidence type="ECO:0000313" key="1">
    <source>
        <dbReference type="EMBL" id="MDP9896756.1"/>
    </source>
</evidence>
<proteinExistence type="predicted"/>
<comment type="caution">
    <text evidence="1">The sequence shown here is derived from an EMBL/GenBank/DDBJ whole genome shotgun (WGS) entry which is preliminary data.</text>
</comment>
<evidence type="ECO:0000313" key="2">
    <source>
        <dbReference type="Proteomes" id="UP001242045"/>
    </source>
</evidence>